<dbReference type="HOGENOM" id="CLU_011526_1_0_1"/>
<dbReference type="Pfam" id="PF25340">
    <property type="entry name" value="BCD_RFX"/>
    <property type="match status" value="1"/>
</dbReference>
<accession>W6MMN0</accession>
<sequence length="777" mass="86539">MSTDQNIMPSNQEDGSTQYSPHQQQQQLPYMNVGLQYSQQQHPQQHHQSEQQQQQQQQQQQVYQPMLPMARPPTANNQLYSGYLPPGSAQLPIQYQQPLQQISQVQQQRLDYTFPEKMDHLQPVLPVKQEFLYPVSHHRHHSSQASQGWISAGASGVAGLHNRANSFSAPSANGYSATSSPTDSMVETPVSRAGRQVNRYRKLQKDKRVNNFEKVERELRELTFEAAGVAYEELGAELREIDARLAGSDRRRNGEESLSKDRKRQVFGLVFLMRSVETSPKAVLARSTLYGCYASLCSGHGLTPLSAASFGKLVKVWFPQVTARRLGNRARSRYHYSGIRFVEGFEVDARLVDSANNSPLVSPYGSPFSTTPSHASHASQAPHTTGTDSPGSSISMTSVSLVSDYSGQSELVGAELSFKPDIFRSEEFDDTAQLLELPSIFAYLPKVGDTDSAIALAALYKAQCVNVFDALRYMQVKYLFNCINTFVVGLNPSVFKVLTMDALVPWVVECDLVLYRAIMRMLAKLTLQSVPLPVLKQLKAVSARFPEKIGALNLPGTLLHAKVRVAVRFTRLVSRLVRVAEARDTATRVLMGAQDRELMMKNWQNSVDFTELVLKELPCQGENSKKVIDLLNVEVPDLFREVEQSSNGSTVDPDALAQKIGLFLLSIPKRFPDVAPRLILLCTSTILTAALREISLAGGEGFGAWWVFRCWIDEWLGWCAELGGFLEMVPPANFAPLDKRDKFQPITVPSSRSGNASPLYTMDEGGDVDLLQKKYGM</sequence>
<dbReference type="OrthoDB" id="10056949at2759"/>
<evidence type="ECO:0000313" key="4">
    <source>
        <dbReference type="EMBL" id="CDK27859.1"/>
    </source>
</evidence>
<gene>
    <name evidence="4" type="ORF">KUCA_T00003838001</name>
</gene>
<dbReference type="PANTHER" id="PTHR12619:SF5">
    <property type="entry name" value="TRANSCRIPTION FACTOR RFX4"/>
    <property type="match status" value="1"/>
</dbReference>
<dbReference type="GO" id="GO:0000981">
    <property type="term" value="F:DNA-binding transcription factor activity, RNA polymerase II-specific"/>
    <property type="evidence" value="ECO:0007669"/>
    <property type="project" value="TreeGrafter"/>
</dbReference>
<dbReference type="Proteomes" id="UP000019384">
    <property type="component" value="Unassembled WGS sequence"/>
</dbReference>
<dbReference type="InterPro" id="IPR036388">
    <property type="entry name" value="WH-like_DNA-bd_sf"/>
</dbReference>
<dbReference type="Pfam" id="PF02257">
    <property type="entry name" value="RFX_DNA_binding"/>
    <property type="match status" value="1"/>
</dbReference>
<dbReference type="RefSeq" id="XP_022459851.1">
    <property type="nucleotide sequence ID" value="XM_022602293.1"/>
</dbReference>
<feature type="compositionally biased region" description="Polar residues" evidence="2">
    <location>
        <begin position="367"/>
        <end position="391"/>
    </location>
</feature>
<feature type="compositionally biased region" description="Low complexity" evidence="2">
    <location>
        <begin position="50"/>
        <end position="63"/>
    </location>
</feature>
<dbReference type="EMBL" id="HG793128">
    <property type="protein sequence ID" value="CDK27859.1"/>
    <property type="molecule type" value="Genomic_DNA"/>
</dbReference>
<proteinExistence type="predicted"/>
<dbReference type="PROSITE" id="PS51526">
    <property type="entry name" value="RFX_DBD"/>
    <property type="match status" value="1"/>
</dbReference>
<dbReference type="Gene3D" id="1.10.10.10">
    <property type="entry name" value="Winged helix-like DNA-binding domain superfamily/Winged helix DNA-binding domain"/>
    <property type="match status" value="1"/>
</dbReference>
<dbReference type="PANTHER" id="PTHR12619">
    <property type="entry name" value="RFX TRANSCRIPTION FACTOR FAMILY"/>
    <property type="match status" value="1"/>
</dbReference>
<dbReference type="InterPro" id="IPR036390">
    <property type="entry name" value="WH_DNA-bd_sf"/>
</dbReference>
<keyword evidence="5" id="KW-1185">Reference proteome</keyword>
<dbReference type="InterPro" id="IPR057321">
    <property type="entry name" value="RFX1-4/6/8-like_BCD"/>
</dbReference>
<dbReference type="GO" id="GO:0000978">
    <property type="term" value="F:RNA polymerase II cis-regulatory region sequence-specific DNA binding"/>
    <property type="evidence" value="ECO:0007669"/>
    <property type="project" value="TreeGrafter"/>
</dbReference>
<feature type="compositionally biased region" description="Polar residues" evidence="2">
    <location>
        <begin position="1"/>
        <end position="22"/>
    </location>
</feature>
<dbReference type="InterPro" id="IPR039779">
    <property type="entry name" value="RFX-like"/>
</dbReference>
<feature type="region of interest" description="Disordered" evidence="2">
    <location>
        <begin position="167"/>
        <end position="193"/>
    </location>
</feature>
<dbReference type="AlphaFoldDB" id="W6MMN0"/>
<evidence type="ECO:0000259" key="3">
    <source>
        <dbReference type="PROSITE" id="PS51526"/>
    </source>
</evidence>
<feature type="domain" description="RFX-type winged-helix" evidence="3">
    <location>
        <begin position="268"/>
        <end position="343"/>
    </location>
</feature>
<dbReference type="STRING" id="1382522.W6MMN0"/>
<name>W6MMN0_9ASCO</name>
<organism evidence="4 5">
    <name type="scientific">Kuraishia capsulata CBS 1993</name>
    <dbReference type="NCBI Taxonomy" id="1382522"/>
    <lineage>
        <taxon>Eukaryota</taxon>
        <taxon>Fungi</taxon>
        <taxon>Dikarya</taxon>
        <taxon>Ascomycota</taxon>
        <taxon>Saccharomycotina</taxon>
        <taxon>Pichiomycetes</taxon>
        <taxon>Pichiales</taxon>
        <taxon>Pichiaceae</taxon>
        <taxon>Kuraishia</taxon>
    </lineage>
</organism>
<keyword evidence="1" id="KW-0238">DNA-binding</keyword>
<evidence type="ECO:0000313" key="5">
    <source>
        <dbReference type="Proteomes" id="UP000019384"/>
    </source>
</evidence>
<dbReference type="SUPFAM" id="SSF46785">
    <property type="entry name" value="Winged helix' DNA-binding domain"/>
    <property type="match status" value="1"/>
</dbReference>
<reference evidence="4" key="1">
    <citation type="submission" date="2013-12" db="EMBL/GenBank/DDBJ databases">
        <authorList>
            <person name="Genoscope - CEA"/>
        </authorList>
    </citation>
    <scope>NUCLEOTIDE SEQUENCE</scope>
    <source>
        <strain evidence="4">CBS 1993</strain>
    </source>
</reference>
<dbReference type="GeneID" id="34521239"/>
<feature type="region of interest" description="Disordered" evidence="2">
    <location>
        <begin position="1"/>
        <end position="63"/>
    </location>
</feature>
<dbReference type="InterPro" id="IPR003150">
    <property type="entry name" value="DNA-bd_RFX"/>
</dbReference>
<feature type="compositionally biased region" description="Polar residues" evidence="2">
    <location>
        <begin position="167"/>
        <end position="185"/>
    </location>
</feature>
<evidence type="ECO:0000256" key="1">
    <source>
        <dbReference type="ARBA" id="ARBA00023125"/>
    </source>
</evidence>
<reference evidence="4" key="2">
    <citation type="submission" date="2014-02" db="EMBL/GenBank/DDBJ databases">
        <title>Complete DNA sequence of /Kuraishia capsulata/ illustrates novel genomic features among budding yeasts (/Saccharomycotina/).</title>
        <authorList>
            <person name="Morales L."/>
            <person name="Noel B."/>
            <person name="Porcel B."/>
            <person name="Marcet-Houben M."/>
            <person name="Hullo M-F."/>
            <person name="Sacerdot C."/>
            <person name="Tekaia F."/>
            <person name="Leh-Louis V."/>
            <person name="Despons L."/>
            <person name="Khanna V."/>
            <person name="Aury J-M."/>
            <person name="Barbe V."/>
            <person name="Couloux A."/>
            <person name="Labadie K."/>
            <person name="Pelletier E."/>
            <person name="Souciet J-L."/>
            <person name="Boekhout T."/>
            <person name="Gabaldon T."/>
            <person name="Wincker P."/>
            <person name="Dujon B."/>
        </authorList>
    </citation>
    <scope>NUCLEOTIDE SEQUENCE</scope>
    <source>
        <strain evidence="4">CBS 1993</strain>
    </source>
</reference>
<feature type="region of interest" description="Disordered" evidence="2">
    <location>
        <begin position="366"/>
        <end position="392"/>
    </location>
</feature>
<protein>
    <recommendedName>
        <fullName evidence="3">RFX-type winged-helix domain-containing protein</fullName>
    </recommendedName>
</protein>
<evidence type="ECO:0000256" key="2">
    <source>
        <dbReference type="SAM" id="MobiDB-lite"/>
    </source>
</evidence>